<accession>A0AA38U9C9</accession>
<evidence type="ECO:0000256" key="1">
    <source>
        <dbReference type="SAM" id="MobiDB-lite"/>
    </source>
</evidence>
<name>A0AA38U9C9_9AGAR</name>
<keyword evidence="3" id="KW-1185">Reference proteome</keyword>
<protein>
    <submittedName>
        <fullName evidence="2">Uncharacterized protein</fullName>
    </submittedName>
</protein>
<proteinExistence type="predicted"/>
<evidence type="ECO:0000313" key="2">
    <source>
        <dbReference type="EMBL" id="KAJ3834090.1"/>
    </source>
</evidence>
<comment type="caution">
    <text evidence="2">The sequence shown here is derived from an EMBL/GenBank/DDBJ whole genome shotgun (WGS) entry which is preliminary data.</text>
</comment>
<feature type="region of interest" description="Disordered" evidence="1">
    <location>
        <begin position="179"/>
        <end position="224"/>
    </location>
</feature>
<reference evidence="2" key="1">
    <citation type="submission" date="2022-08" db="EMBL/GenBank/DDBJ databases">
        <authorList>
            <consortium name="DOE Joint Genome Institute"/>
            <person name="Min B."/>
            <person name="Riley R."/>
            <person name="Sierra-Patev S."/>
            <person name="Naranjo-Ortiz M."/>
            <person name="Looney B."/>
            <person name="Konkel Z."/>
            <person name="Slot J.C."/>
            <person name="Sakamoto Y."/>
            <person name="Steenwyk J.L."/>
            <person name="Rokas A."/>
            <person name="Carro J."/>
            <person name="Camarero S."/>
            <person name="Ferreira P."/>
            <person name="Molpeceres G."/>
            <person name="Ruiz-Duenas F.J."/>
            <person name="Serrano A."/>
            <person name="Henrissat B."/>
            <person name="Drula E."/>
            <person name="Hughes K.W."/>
            <person name="Mata J.L."/>
            <person name="Ishikawa N.K."/>
            <person name="Vargas-Isla R."/>
            <person name="Ushijima S."/>
            <person name="Smith C.A."/>
            <person name="Ahrendt S."/>
            <person name="Andreopoulos W."/>
            <person name="He G."/>
            <person name="Labutti K."/>
            <person name="Lipzen A."/>
            <person name="Ng V."/>
            <person name="Sandor L."/>
            <person name="Barry K."/>
            <person name="Martinez A.T."/>
            <person name="Xiao Y."/>
            <person name="Gibbons J.G."/>
            <person name="Terashima K."/>
            <person name="Hibbett D.S."/>
            <person name="Grigoriev I.V."/>
        </authorList>
    </citation>
    <scope>NUCLEOTIDE SEQUENCE</scope>
    <source>
        <strain evidence="2">TFB9207</strain>
    </source>
</reference>
<feature type="region of interest" description="Disordered" evidence="1">
    <location>
        <begin position="90"/>
        <end position="111"/>
    </location>
</feature>
<organism evidence="2 3">
    <name type="scientific">Lentinula raphanica</name>
    <dbReference type="NCBI Taxonomy" id="153919"/>
    <lineage>
        <taxon>Eukaryota</taxon>
        <taxon>Fungi</taxon>
        <taxon>Dikarya</taxon>
        <taxon>Basidiomycota</taxon>
        <taxon>Agaricomycotina</taxon>
        <taxon>Agaricomycetes</taxon>
        <taxon>Agaricomycetidae</taxon>
        <taxon>Agaricales</taxon>
        <taxon>Marasmiineae</taxon>
        <taxon>Omphalotaceae</taxon>
        <taxon>Lentinula</taxon>
    </lineage>
</organism>
<evidence type="ECO:0000313" key="3">
    <source>
        <dbReference type="Proteomes" id="UP001163846"/>
    </source>
</evidence>
<dbReference type="AlphaFoldDB" id="A0AA38U9C9"/>
<gene>
    <name evidence="2" type="ORF">F5878DRAFT_665071</name>
</gene>
<dbReference type="EMBL" id="MU806583">
    <property type="protein sequence ID" value="KAJ3834090.1"/>
    <property type="molecule type" value="Genomic_DNA"/>
</dbReference>
<dbReference type="Proteomes" id="UP001163846">
    <property type="component" value="Unassembled WGS sequence"/>
</dbReference>
<sequence>MDAHTAPLTLHTEPETGMLHDHHDTFLEKSPEIPKTSPANFRGENIPTAPPSPLPVYKPGELRRHDTLFFLPEYPEMGVPSMVPPILHPEHEPEVPKTPSSDFFGDSIPTAPPSPLPVYKPGELRRHDTLFFLPVPVHPEMNDPTVPPTPHPEHESEMPRCHDAFFLEESPEIPTKILPPNFLRPHQDNAPQHESNKDVFKGDSVPTAPPSPLPANKPGELGQHSSLFFLPASPGLDSPTVLSAPHPERHDAFFPEKSPDLPESESVASLELKQNMRPGHANEIVEATREALDSYSDDLKDTLEDCYLEVLLQNTRPEDIPEGMSLEQYVEQTLNRRRFSDFLALAYKN</sequence>